<dbReference type="InterPro" id="IPR003593">
    <property type="entry name" value="AAA+_ATPase"/>
</dbReference>
<dbReference type="InterPro" id="IPR027417">
    <property type="entry name" value="P-loop_NTPase"/>
</dbReference>
<dbReference type="Gene3D" id="3.40.50.300">
    <property type="entry name" value="P-loop containing nucleotide triphosphate hydrolases"/>
    <property type="match status" value="1"/>
</dbReference>
<name>A0AAE0CCT5_9CHLO</name>
<dbReference type="InterPro" id="IPR036640">
    <property type="entry name" value="ABC1_TM_sf"/>
</dbReference>
<evidence type="ECO:0000259" key="8">
    <source>
        <dbReference type="PROSITE" id="PS50893"/>
    </source>
</evidence>
<evidence type="ECO:0000256" key="2">
    <source>
        <dbReference type="ARBA" id="ARBA00022692"/>
    </source>
</evidence>
<dbReference type="EMBL" id="LGRX02025303">
    <property type="protein sequence ID" value="KAK3252641.1"/>
    <property type="molecule type" value="Genomic_DNA"/>
</dbReference>
<dbReference type="FunFam" id="3.40.50.300:FF:000218">
    <property type="entry name" value="Multidrug ABC transporter ATP-binding protein"/>
    <property type="match status" value="1"/>
</dbReference>
<dbReference type="SMART" id="SM00382">
    <property type="entry name" value="AAA"/>
    <property type="match status" value="1"/>
</dbReference>
<sequence length="710" mass="76735">MRASRVQLRPLGECGAYTPNCMKKKRAFLATRTKSSTRRSICRREKGISLNASKTPCFVTSIDQSKVQTRSAALLPRLQNPKFACRATPVRGGQHAGLSSSSDEASVLDFSFVTPVITTSWRRLSLASIGLIGGTTCMVLSPLVAAHFVKLIIEQTAFHDCTYVLGRLALVYALEPLFTILYVRNMWHVGEVILAGLRKEVFRSTLIQRMEFYDKNKAAELGALISVQTDTLKSLFYDNLGRDRGFRSMLETACILGVLIHGSVYLAPLLGGLVVALASNAALTARRARPLFAAEARAAAQMADVATTAFRSIRTVRSFDGFEQERQRFDAAVHAASASGSRIGEAKSTMEAVNRSAIFAALFLLYSVGGYLVSTGQMALVTLISSIGYCFGLNFAVQGVVNSLADFNKARGALASVQNVLKACPVDASLAASLPSSTQRALPSDPESFMETAKNSDLEFEGVSFAYPLSPERQVLNALSLRIPRGNTTALVGQSGAGKSTVVQLLSRFYEPQAGQILMGGVDIGSISRKEWADTVALVAQEPVLFVGSVAENIAYGRVWEEGMSHKEKMALIQQAAGDANAEEFICKLPNGYDTMVGEQGVILSGGQKQRLAIARALLKDSPILVLDEATSALDSISESLVQEALQRLMKGRTTVMIAHRLSTVQEADQIVVMRDGRIEEMGTHENLIAEEGAYFDLVSNQSLEICLTV</sequence>
<feature type="transmembrane region" description="Helical" evidence="7">
    <location>
        <begin position="379"/>
        <end position="401"/>
    </location>
</feature>
<evidence type="ECO:0000256" key="3">
    <source>
        <dbReference type="ARBA" id="ARBA00022741"/>
    </source>
</evidence>
<keyword evidence="3" id="KW-0547">Nucleotide-binding</keyword>
<keyword evidence="5 7" id="KW-1133">Transmembrane helix</keyword>
<dbReference type="PROSITE" id="PS50893">
    <property type="entry name" value="ABC_TRANSPORTER_2"/>
    <property type="match status" value="1"/>
</dbReference>
<dbReference type="SUPFAM" id="SSF90123">
    <property type="entry name" value="ABC transporter transmembrane region"/>
    <property type="match status" value="1"/>
</dbReference>
<dbReference type="GO" id="GO:0005524">
    <property type="term" value="F:ATP binding"/>
    <property type="evidence" value="ECO:0007669"/>
    <property type="project" value="UniProtKB-KW"/>
</dbReference>
<keyword evidence="11" id="KW-1185">Reference proteome</keyword>
<feature type="transmembrane region" description="Helical" evidence="7">
    <location>
        <begin position="352"/>
        <end position="373"/>
    </location>
</feature>
<feature type="transmembrane region" description="Helical" evidence="7">
    <location>
        <begin position="164"/>
        <end position="183"/>
    </location>
</feature>
<dbReference type="PROSITE" id="PS00211">
    <property type="entry name" value="ABC_TRANSPORTER_1"/>
    <property type="match status" value="1"/>
</dbReference>
<gene>
    <name evidence="10" type="ORF">CYMTET_38071</name>
</gene>
<evidence type="ECO:0000256" key="5">
    <source>
        <dbReference type="ARBA" id="ARBA00022989"/>
    </source>
</evidence>
<dbReference type="PANTHER" id="PTHR43394:SF7">
    <property type="entry name" value="ABC TRANSPORTER B FAMILY MEMBER 28"/>
    <property type="match status" value="1"/>
</dbReference>
<evidence type="ECO:0000256" key="6">
    <source>
        <dbReference type="ARBA" id="ARBA00023136"/>
    </source>
</evidence>
<evidence type="ECO:0000256" key="1">
    <source>
        <dbReference type="ARBA" id="ARBA00004141"/>
    </source>
</evidence>
<protein>
    <submittedName>
        <fullName evidence="10">Uncharacterized protein</fullName>
    </submittedName>
</protein>
<proteinExistence type="predicted"/>
<dbReference type="GO" id="GO:0015421">
    <property type="term" value="F:ABC-type oligopeptide transporter activity"/>
    <property type="evidence" value="ECO:0007669"/>
    <property type="project" value="TreeGrafter"/>
</dbReference>
<dbReference type="Gene3D" id="1.20.1560.10">
    <property type="entry name" value="ABC transporter type 1, transmembrane domain"/>
    <property type="match status" value="1"/>
</dbReference>
<dbReference type="CDD" id="cd03249">
    <property type="entry name" value="ABC_MTABC3_MDL1_MDL2"/>
    <property type="match status" value="1"/>
</dbReference>
<dbReference type="PROSITE" id="PS50929">
    <property type="entry name" value="ABC_TM1F"/>
    <property type="match status" value="1"/>
</dbReference>
<dbReference type="Pfam" id="PF00005">
    <property type="entry name" value="ABC_tran"/>
    <property type="match status" value="1"/>
</dbReference>
<feature type="domain" description="ABC transmembrane type-1" evidence="9">
    <location>
        <begin position="126"/>
        <end position="409"/>
    </location>
</feature>
<evidence type="ECO:0000313" key="10">
    <source>
        <dbReference type="EMBL" id="KAK3252641.1"/>
    </source>
</evidence>
<keyword evidence="6 7" id="KW-0472">Membrane</keyword>
<dbReference type="InterPro" id="IPR011527">
    <property type="entry name" value="ABC1_TM_dom"/>
</dbReference>
<feature type="transmembrane region" description="Helical" evidence="7">
    <location>
        <begin position="124"/>
        <end position="144"/>
    </location>
</feature>
<organism evidence="10 11">
    <name type="scientific">Cymbomonas tetramitiformis</name>
    <dbReference type="NCBI Taxonomy" id="36881"/>
    <lineage>
        <taxon>Eukaryota</taxon>
        <taxon>Viridiplantae</taxon>
        <taxon>Chlorophyta</taxon>
        <taxon>Pyramimonadophyceae</taxon>
        <taxon>Pyramimonadales</taxon>
        <taxon>Pyramimonadaceae</taxon>
        <taxon>Cymbomonas</taxon>
    </lineage>
</organism>
<accession>A0AAE0CCT5</accession>
<comment type="subcellular location">
    <subcellularLocation>
        <location evidence="1">Membrane</location>
        <topology evidence="1">Multi-pass membrane protein</topology>
    </subcellularLocation>
</comment>
<evidence type="ECO:0000256" key="4">
    <source>
        <dbReference type="ARBA" id="ARBA00022840"/>
    </source>
</evidence>
<keyword evidence="2 7" id="KW-0812">Transmembrane</keyword>
<dbReference type="SUPFAM" id="SSF52540">
    <property type="entry name" value="P-loop containing nucleoside triphosphate hydrolases"/>
    <property type="match status" value="1"/>
</dbReference>
<feature type="domain" description="ABC transporter" evidence="8">
    <location>
        <begin position="458"/>
        <end position="701"/>
    </location>
</feature>
<dbReference type="InterPro" id="IPR017871">
    <property type="entry name" value="ABC_transporter-like_CS"/>
</dbReference>
<dbReference type="Pfam" id="PF00664">
    <property type="entry name" value="ABC_membrane"/>
    <property type="match status" value="1"/>
</dbReference>
<evidence type="ECO:0000256" key="7">
    <source>
        <dbReference type="SAM" id="Phobius"/>
    </source>
</evidence>
<dbReference type="InterPro" id="IPR039421">
    <property type="entry name" value="Type_1_exporter"/>
</dbReference>
<dbReference type="Proteomes" id="UP001190700">
    <property type="component" value="Unassembled WGS sequence"/>
</dbReference>
<reference evidence="10 11" key="1">
    <citation type="journal article" date="2015" name="Genome Biol. Evol.">
        <title>Comparative Genomics of a Bacterivorous Green Alga Reveals Evolutionary Causalities and Consequences of Phago-Mixotrophic Mode of Nutrition.</title>
        <authorList>
            <person name="Burns J.A."/>
            <person name="Paasch A."/>
            <person name="Narechania A."/>
            <person name="Kim E."/>
        </authorList>
    </citation>
    <scope>NUCLEOTIDE SEQUENCE [LARGE SCALE GENOMIC DNA]</scope>
    <source>
        <strain evidence="10 11">PLY_AMNH</strain>
    </source>
</reference>
<keyword evidence="4" id="KW-0067">ATP-binding</keyword>
<dbReference type="InterPro" id="IPR003439">
    <property type="entry name" value="ABC_transporter-like_ATP-bd"/>
</dbReference>
<comment type="caution">
    <text evidence="10">The sequence shown here is derived from an EMBL/GenBank/DDBJ whole genome shotgun (WGS) entry which is preliminary data.</text>
</comment>
<dbReference type="GO" id="GO:0090374">
    <property type="term" value="P:oligopeptide export from mitochondrion"/>
    <property type="evidence" value="ECO:0007669"/>
    <property type="project" value="TreeGrafter"/>
</dbReference>
<evidence type="ECO:0000259" key="9">
    <source>
        <dbReference type="PROSITE" id="PS50929"/>
    </source>
</evidence>
<dbReference type="PANTHER" id="PTHR43394">
    <property type="entry name" value="ATP-DEPENDENT PERMEASE MDL1, MITOCHONDRIAL"/>
    <property type="match status" value="1"/>
</dbReference>
<dbReference type="AlphaFoldDB" id="A0AAE0CCT5"/>
<dbReference type="GO" id="GO:0005743">
    <property type="term" value="C:mitochondrial inner membrane"/>
    <property type="evidence" value="ECO:0007669"/>
    <property type="project" value="TreeGrafter"/>
</dbReference>
<dbReference type="GO" id="GO:0016887">
    <property type="term" value="F:ATP hydrolysis activity"/>
    <property type="evidence" value="ECO:0007669"/>
    <property type="project" value="InterPro"/>
</dbReference>
<evidence type="ECO:0000313" key="11">
    <source>
        <dbReference type="Proteomes" id="UP001190700"/>
    </source>
</evidence>